<dbReference type="InterPro" id="IPR011712">
    <property type="entry name" value="Sig_transdc_His_kin_sub3_dim/P"/>
</dbReference>
<dbReference type="Pfam" id="PF02518">
    <property type="entry name" value="HATPase_c"/>
    <property type="match status" value="1"/>
</dbReference>
<gene>
    <name evidence="5" type="ORF">GCM10009107_55330</name>
</gene>
<dbReference type="Pfam" id="PF07730">
    <property type="entry name" value="HisKA_3"/>
    <property type="match status" value="1"/>
</dbReference>
<protein>
    <recommendedName>
        <fullName evidence="4">Histidine kinase domain-containing protein</fullName>
    </recommendedName>
</protein>
<dbReference type="EMBL" id="BAAAEW010000045">
    <property type="protein sequence ID" value="GAA0766892.1"/>
    <property type="molecule type" value="Genomic_DNA"/>
</dbReference>
<dbReference type="InterPro" id="IPR050482">
    <property type="entry name" value="Sensor_HK_TwoCompSys"/>
</dbReference>
<comment type="caution">
    <text evidence="5">The sequence shown here is derived from an EMBL/GenBank/DDBJ whole genome shotgun (WGS) entry which is preliminary data.</text>
</comment>
<dbReference type="NCBIfam" id="TIGR00229">
    <property type="entry name" value="sensory_box"/>
    <property type="match status" value="1"/>
</dbReference>
<sequence length="492" mass="52628">MHLANPATSFPPCDLGGLRPVLQQLPGPLLLIREQRIAFANEPALCLLGSEASALLGRSPLELFHPGSIELARTRLATAKSKADAAVMPAMEESILRADGSTRCVQTSVAFGVESGEPVQLIFMHDVTDLRWAQSELLKSQAELRQVAAAREAAQEFDRQRIGRLLHDELLQPLAAMRMEAGAIDPHASAQSAAPMLARLSELALAAIDTTRGIIDDLHPPMLDELGLSAALEALLARFAQRTQLRCRLLGPSVGVAESATEQAASLCLYRVAQEALANIAEHARAGRVEVRLARRRGRLALRVHDDGIGMRSADQRPSGASGLLDMRERLMQLGGGLEISGRSKRGTTIEASIPIVDHRSRAGHVPAILGQEDAYDSLLSFLYRAPVGLLKAGTDGHIEMLNPMAAQMLLPLAPQAGLENLFEVLHLAVPGLRSMATRQPLPSGVICESLRFEVPAGPRHPPRALSLSLLKQHGASLMAMITDAAPGTPAA</sequence>
<keyword evidence="6" id="KW-1185">Reference proteome</keyword>
<feature type="domain" description="Histidine kinase" evidence="4">
    <location>
        <begin position="165"/>
        <end position="358"/>
    </location>
</feature>
<dbReference type="SMART" id="SM00387">
    <property type="entry name" value="HATPase_c"/>
    <property type="match status" value="1"/>
</dbReference>
<keyword evidence="1" id="KW-0808">Transferase</keyword>
<name>A0ABP3VR39_9BURK</name>
<proteinExistence type="predicted"/>
<dbReference type="CDD" id="cd00130">
    <property type="entry name" value="PAS"/>
    <property type="match status" value="1"/>
</dbReference>
<evidence type="ECO:0000313" key="5">
    <source>
        <dbReference type="EMBL" id="GAA0766892.1"/>
    </source>
</evidence>
<evidence type="ECO:0000259" key="4">
    <source>
        <dbReference type="PROSITE" id="PS50109"/>
    </source>
</evidence>
<evidence type="ECO:0000256" key="1">
    <source>
        <dbReference type="ARBA" id="ARBA00022679"/>
    </source>
</evidence>
<dbReference type="InterPro" id="IPR003594">
    <property type="entry name" value="HATPase_dom"/>
</dbReference>
<organism evidence="5 6">
    <name type="scientific">Ideonella azotifigens</name>
    <dbReference type="NCBI Taxonomy" id="513160"/>
    <lineage>
        <taxon>Bacteria</taxon>
        <taxon>Pseudomonadati</taxon>
        <taxon>Pseudomonadota</taxon>
        <taxon>Betaproteobacteria</taxon>
        <taxon>Burkholderiales</taxon>
        <taxon>Sphaerotilaceae</taxon>
        <taxon>Ideonella</taxon>
    </lineage>
</organism>
<reference evidence="6" key="1">
    <citation type="journal article" date="2019" name="Int. J. Syst. Evol. Microbiol.">
        <title>The Global Catalogue of Microorganisms (GCM) 10K type strain sequencing project: providing services to taxonomists for standard genome sequencing and annotation.</title>
        <authorList>
            <consortium name="The Broad Institute Genomics Platform"/>
            <consortium name="The Broad Institute Genome Sequencing Center for Infectious Disease"/>
            <person name="Wu L."/>
            <person name="Ma J."/>
        </authorList>
    </citation>
    <scope>NUCLEOTIDE SEQUENCE [LARGE SCALE GENOMIC DNA]</scope>
    <source>
        <strain evidence="6">JCM 15503</strain>
    </source>
</reference>
<dbReference type="CDD" id="cd16917">
    <property type="entry name" value="HATPase_UhpB-NarQ-NarX-like"/>
    <property type="match status" value="1"/>
</dbReference>
<dbReference type="PANTHER" id="PTHR24421:SF59">
    <property type="entry name" value="OXYGEN SENSOR HISTIDINE KINASE NREB"/>
    <property type="match status" value="1"/>
</dbReference>
<dbReference type="PANTHER" id="PTHR24421">
    <property type="entry name" value="NITRATE/NITRITE SENSOR PROTEIN NARX-RELATED"/>
    <property type="match status" value="1"/>
</dbReference>
<evidence type="ECO:0000313" key="6">
    <source>
        <dbReference type="Proteomes" id="UP001500279"/>
    </source>
</evidence>
<dbReference type="InterPro" id="IPR000014">
    <property type="entry name" value="PAS"/>
</dbReference>
<accession>A0ABP3VR39</accession>
<evidence type="ECO:0000256" key="3">
    <source>
        <dbReference type="ARBA" id="ARBA00023012"/>
    </source>
</evidence>
<dbReference type="Pfam" id="PF13426">
    <property type="entry name" value="PAS_9"/>
    <property type="match status" value="1"/>
</dbReference>
<dbReference type="Proteomes" id="UP001500279">
    <property type="component" value="Unassembled WGS sequence"/>
</dbReference>
<dbReference type="SUPFAM" id="SSF55785">
    <property type="entry name" value="PYP-like sensor domain (PAS domain)"/>
    <property type="match status" value="1"/>
</dbReference>
<dbReference type="SMART" id="SM00091">
    <property type="entry name" value="PAS"/>
    <property type="match status" value="1"/>
</dbReference>
<dbReference type="InterPro" id="IPR035965">
    <property type="entry name" value="PAS-like_dom_sf"/>
</dbReference>
<keyword evidence="3" id="KW-0902">Two-component regulatory system</keyword>
<dbReference type="SUPFAM" id="SSF55874">
    <property type="entry name" value="ATPase domain of HSP90 chaperone/DNA topoisomerase II/histidine kinase"/>
    <property type="match status" value="1"/>
</dbReference>
<dbReference type="PROSITE" id="PS50109">
    <property type="entry name" value="HIS_KIN"/>
    <property type="match status" value="1"/>
</dbReference>
<keyword evidence="2" id="KW-0418">Kinase</keyword>
<evidence type="ECO:0000256" key="2">
    <source>
        <dbReference type="ARBA" id="ARBA00022777"/>
    </source>
</evidence>
<dbReference type="Gene3D" id="1.20.5.1930">
    <property type="match status" value="1"/>
</dbReference>
<dbReference type="RefSeq" id="WP_170200745.1">
    <property type="nucleotide sequence ID" value="NZ_BAAAEW010000045.1"/>
</dbReference>
<dbReference type="InterPro" id="IPR036890">
    <property type="entry name" value="HATPase_C_sf"/>
</dbReference>
<dbReference type="InterPro" id="IPR005467">
    <property type="entry name" value="His_kinase_dom"/>
</dbReference>
<dbReference type="Gene3D" id="3.30.565.10">
    <property type="entry name" value="Histidine kinase-like ATPase, C-terminal domain"/>
    <property type="match status" value="1"/>
</dbReference>
<dbReference type="Gene3D" id="3.30.450.20">
    <property type="entry name" value="PAS domain"/>
    <property type="match status" value="1"/>
</dbReference>